<comment type="similarity">
    <text evidence="1 8">Belongs to the class-II aminoacyl-tRNA synthetase family.</text>
</comment>
<evidence type="ECO:0000256" key="6">
    <source>
        <dbReference type="ARBA" id="ARBA00023146"/>
    </source>
</evidence>
<evidence type="ECO:0000256" key="2">
    <source>
        <dbReference type="ARBA" id="ARBA00022598"/>
    </source>
</evidence>
<dbReference type="Pfam" id="PF03129">
    <property type="entry name" value="HGTP_anticodon"/>
    <property type="match status" value="1"/>
</dbReference>
<comment type="catalytic activity">
    <reaction evidence="7 8">
        <text>tRNA(His) + L-histidine + ATP = L-histidyl-tRNA(His) + AMP + diphosphate + H(+)</text>
        <dbReference type="Rhea" id="RHEA:17313"/>
        <dbReference type="Rhea" id="RHEA-COMP:9665"/>
        <dbReference type="Rhea" id="RHEA-COMP:9689"/>
        <dbReference type="ChEBI" id="CHEBI:15378"/>
        <dbReference type="ChEBI" id="CHEBI:30616"/>
        <dbReference type="ChEBI" id="CHEBI:33019"/>
        <dbReference type="ChEBI" id="CHEBI:57595"/>
        <dbReference type="ChEBI" id="CHEBI:78442"/>
        <dbReference type="ChEBI" id="CHEBI:78527"/>
        <dbReference type="ChEBI" id="CHEBI:456215"/>
        <dbReference type="EC" id="6.1.1.21"/>
    </reaction>
</comment>
<dbReference type="PANTHER" id="PTHR11476:SF7">
    <property type="entry name" value="HISTIDINE--TRNA LIGASE"/>
    <property type="match status" value="1"/>
</dbReference>
<keyword evidence="3 8" id="KW-0547">Nucleotide-binding</keyword>
<evidence type="ECO:0000256" key="3">
    <source>
        <dbReference type="ARBA" id="ARBA00022741"/>
    </source>
</evidence>
<organism evidence="11 12">
    <name type="scientific">candidate division GN15 bacterium</name>
    <dbReference type="NCBI Taxonomy" id="2072418"/>
    <lineage>
        <taxon>Bacteria</taxon>
        <taxon>candidate division GN15</taxon>
    </lineage>
</organism>
<keyword evidence="8" id="KW-0963">Cytoplasm</keyword>
<dbReference type="PROSITE" id="PS50862">
    <property type="entry name" value="AA_TRNA_LIGASE_II"/>
    <property type="match status" value="1"/>
</dbReference>
<keyword evidence="2 8" id="KW-0436">Ligase</keyword>
<feature type="binding site" evidence="9">
    <location>
        <position position="294"/>
    </location>
    <ligand>
        <name>L-histidine</name>
        <dbReference type="ChEBI" id="CHEBI:57595"/>
    </ligand>
</feature>
<dbReference type="AlphaFoldDB" id="A0A855X4T3"/>
<dbReference type="InterPro" id="IPR006195">
    <property type="entry name" value="aa-tRNA-synth_II"/>
</dbReference>
<dbReference type="InterPro" id="IPR036621">
    <property type="entry name" value="Anticodon-bd_dom_sf"/>
</dbReference>
<evidence type="ECO:0000256" key="4">
    <source>
        <dbReference type="ARBA" id="ARBA00022840"/>
    </source>
</evidence>
<reference evidence="11 12" key="1">
    <citation type="journal article" date="2018" name="ISME J.">
        <title>A methanotrophic archaeon couples anaerobic oxidation of methane to Fe(III) reduction.</title>
        <authorList>
            <person name="Cai C."/>
            <person name="Leu A.O."/>
            <person name="Xie G.J."/>
            <person name="Guo J."/>
            <person name="Feng Y."/>
            <person name="Zhao J.X."/>
            <person name="Tyson G.W."/>
            <person name="Yuan Z."/>
            <person name="Hu S."/>
        </authorList>
    </citation>
    <scope>NUCLEOTIDE SEQUENCE [LARGE SCALE GENOMIC DNA]</scope>
    <source>
        <strain evidence="11">FeB_12</strain>
    </source>
</reference>
<comment type="caution">
    <text evidence="11">The sequence shown here is derived from an EMBL/GenBank/DDBJ whole genome shotgun (WGS) entry which is preliminary data.</text>
</comment>
<accession>A0A855X4T3</accession>
<evidence type="ECO:0000256" key="1">
    <source>
        <dbReference type="ARBA" id="ARBA00008226"/>
    </source>
</evidence>
<evidence type="ECO:0000313" key="11">
    <source>
        <dbReference type="EMBL" id="PWB75932.1"/>
    </source>
</evidence>
<feature type="binding site" evidence="9">
    <location>
        <position position="130"/>
    </location>
    <ligand>
        <name>L-histidine</name>
        <dbReference type="ChEBI" id="CHEBI:57595"/>
    </ligand>
</feature>
<dbReference type="GO" id="GO:0005737">
    <property type="term" value="C:cytoplasm"/>
    <property type="evidence" value="ECO:0007669"/>
    <property type="project" value="UniProtKB-SubCell"/>
</dbReference>
<feature type="binding site" evidence="9">
    <location>
        <position position="116"/>
    </location>
    <ligand>
        <name>L-histidine</name>
        <dbReference type="ChEBI" id="CHEBI:57595"/>
    </ligand>
</feature>
<dbReference type="EC" id="6.1.1.21" evidence="8"/>
<comment type="subunit">
    <text evidence="8">Homodimer.</text>
</comment>
<feature type="binding site" evidence="9">
    <location>
        <begin position="87"/>
        <end position="89"/>
    </location>
    <ligand>
        <name>L-histidine</name>
        <dbReference type="ChEBI" id="CHEBI:57595"/>
    </ligand>
</feature>
<evidence type="ECO:0000259" key="10">
    <source>
        <dbReference type="PROSITE" id="PS50862"/>
    </source>
</evidence>
<dbReference type="Gene3D" id="3.40.50.800">
    <property type="entry name" value="Anticodon-binding domain"/>
    <property type="match status" value="1"/>
</dbReference>
<evidence type="ECO:0000256" key="5">
    <source>
        <dbReference type="ARBA" id="ARBA00022917"/>
    </source>
</evidence>
<feature type="binding site" evidence="9">
    <location>
        <position position="134"/>
    </location>
    <ligand>
        <name>L-histidine</name>
        <dbReference type="ChEBI" id="CHEBI:57595"/>
    </ligand>
</feature>
<dbReference type="InterPro" id="IPR033656">
    <property type="entry name" value="HisRS_anticodon"/>
</dbReference>
<dbReference type="GO" id="GO:0004821">
    <property type="term" value="F:histidine-tRNA ligase activity"/>
    <property type="evidence" value="ECO:0007669"/>
    <property type="project" value="UniProtKB-UniRule"/>
</dbReference>
<evidence type="ECO:0000313" key="12">
    <source>
        <dbReference type="Proteomes" id="UP000250918"/>
    </source>
</evidence>
<evidence type="ECO:0000256" key="9">
    <source>
        <dbReference type="PIRSR" id="PIRSR001549-1"/>
    </source>
</evidence>
<dbReference type="EMBL" id="PQAP01000006">
    <property type="protein sequence ID" value="PWB75932.1"/>
    <property type="molecule type" value="Genomic_DNA"/>
</dbReference>
<feature type="binding site" evidence="9">
    <location>
        <begin position="298"/>
        <end position="299"/>
    </location>
    <ligand>
        <name>L-histidine</name>
        <dbReference type="ChEBI" id="CHEBI:57595"/>
    </ligand>
</feature>
<dbReference type="Pfam" id="PF13393">
    <property type="entry name" value="tRNA-synt_His"/>
    <property type="match status" value="1"/>
</dbReference>
<dbReference type="Gene3D" id="3.30.930.10">
    <property type="entry name" value="Bira Bifunctional Protein, Domain 2"/>
    <property type="match status" value="1"/>
</dbReference>
<dbReference type="NCBIfam" id="TIGR00442">
    <property type="entry name" value="hisS"/>
    <property type="match status" value="1"/>
</dbReference>
<keyword evidence="4 8" id="KW-0067">ATP-binding</keyword>
<comment type="subcellular location">
    <subcellularLocation>
        <location evidence="8">Cytoplasm</location>
    </subcellularLocation>
</comment>
<sequence>MGKEKVQRVRPQLLKGFRDYSPSEQIAREAMLGKVRSAVELMGFLPLQTASLEFAETLLGPHYSSDSLAELFGFTGPDDINMALRYEFTVSLARYVASQPDLALPFRRYQYGNVWRVDKPGPGRFREFMQFDIDIVGTQNLLADAEIIAAMVTIFEHLGVRRFAVRYSSRKLLNGVVEWAGIAPERGPEVMRVIDKLEKQGKDAVLLELGPGREDKSGDKIPGLNLGRTEIAKLEEFLTLAGTQDSDPLAHAQALVGKVEAARVGIEELREIERHLRGMSIEPSEARIDLTIVRGLGYYTGAVFETTLLDLPEFGSVFSGGRYDNLVERFINKPCPGVGSSIGIDRLLAALIELKAVELTTSTSQVIVTTMDRERIGDYLNILHELRQVGIRAEIYSGDTRNLTKQIKYADKVGIPFAVIAGSDEFEAGRVTVKNLVAGRVKGSETADRETWLAAEGIQETIPRSQLIQYLRSRLG</sequence>
<protein>
    <recommendedName>
        <fullName evidence="8">Histidine--tRNA ligase</fullName>
        <ecNumber evidence="8">6.1.1.21</ecNumber>
    </recommendedName>
    <alternativeName>
        <fullName evidence="8">Histidyl-tRNA synthetase</fullName>
        <shortName evidence="8">HisRS</shortName>
    </alternativeName>
</protein>
<evidence type="ECO:0000256" key="8">
    <source>
        <dbReference type="HAMAP-Rule" id="MF_00127"/>
    </source>
</evidence>
<evidence type="ECO:0000256" key="7">
    <source>
        <dbReference type="ARBA" id="ARBA00047639"/>
    </source>
</evidence>
<dbReference type="InterPro" id="IPR015807">
    <property type="entry name" value="His-tRNA-ligase"/>
</dbReference>
<dbReference type="GO" id="GO:0006427">
    <property type="term" value="P:histidyl-tRNA aminoacylation"/>
    <property type="evidence" value="ECO:0007669"/>
    <property type="project" value="UniProtKB-UniRule"/>
</dbReference>
<dbReference type="InterPro" id="IPR004516">
    <property type="entry name" value="HisRS/HisZ"/>
</dbReference>
<dbReference type="HAMAP" id="MF_00127">
    <property type="entry name" value="His_tRNA_synth"/>
    <property type="match status" value="1"/>
</dbReference>
<dbReference type="Proteomes" id="UP000250918">
    <property type="component" value="Unassembled WGS sequence"/>
</dbReference>
<name>A0A855X4T3_9BACT</name>
<gene>
    <name evidence="8 11" type="primary">hisS</name>
    <name evidence="11" type="ORF">C3F09_01340</name>
</gene>
<dbReference type="PANTHER" id="PTHR11476">
    <property type="entry name" value="HISTIDYL-TRNA SYNTHETASE"/>
    <property type="match status" value="1"/>
</dbReference>
<dbReference type="SUPFAM" id="SSF55681">
    <property type="entry name" value="Class II aaRS and biotin synthetases"/>
    <property type="match status" value="1"/>
</dbReference>
<feature type="domain" description="Aminoacyl-transfer RNA synthetases class-II family profile" evidence="10">
    <location>
        <begin position="28"/>
        <end position="353"/>
    </location>
</feature>
<dbReference type="PIRSF" id="PIRSF001549">
    <property type="entry name" value="His-tRNA_synth"/>
    <property type="match status" value="1"/>
</dbReference>
<dbReference type="GO" id="GO:0005524">
    <property type="term" value="F:ATP binding"/>
    <property type="evidence" value="ECO:0007669"/>
    <property type="project" value="UniProtKB-UniRule"/>
</dbReference>
<dbReference type="CDD" id="cd00859">
    <property type="entry name" value="HisRS_anticodon"/>
    <property type="match status" value="1"/>
</dbReference>
<keyword evidence="5 8" id="KW-0648">Protein biosynthesis</keyword>
<keyword evidence="6 8" id="KW-0030">Aminoacyl-tRNA synthetase</keyword>
<dbReference type="InterPro" id="IPR045864">
    <property type="entry name" value="aa-tRNA-synth_II/BPL/LPL"/>
</dbReference>
<dbReference type="InterPro" id="IPR004154">
    <property type="entry name" value="Anticodon-bd"/>
</dbReference>
<proteinExistence type="inferred from homology"/>
<dbReference type="InterPro" id="IPR041715">
    <property type="entry name" value="HisRS-like_core"/>
</dbReference>
<dbReference type="SUPFAM" id="SSF52954">
    <property type="entry name" value="Class II aaRS ABD-related"/>
    <property type="match status" value="1"/>
</dbReference>
<dbReference type="CDD" id="cd00773">
    <property type="entry name" value="HisRS-like_core"/>
    <property type="match status" value="1"/>
</dbReference>